<dbReference type="Proteomes" id="UP000095283">
    <property type="component" value="Unplaced"/>
</dbReference>
<evidence type="ECO:0000313" key="1">
    <source>
        <dbReference type="Proteomes" id="UP000095283"/>
    </source>
</evidence>
<proteinExistence type="predicted"/>
<keyword evidence="1" id="KW-1185">Reference proteome</keyword>
<dbReference type="WBParaSite" id="Hba_05101">
    <property type="protein sequence ID" value="Hba_05101"/>
    <property type="gene ID" value="Hba_05101"/>
</dbReference>
<evidence type="ECO:0000313" key="2">
    <source>
        <dbReference type="WBParaSite" id="Hba_05101"/>
    </source>
</evidence>
<organism evidence="1 2">
    <name type="scientific">Heterorhabditis bacteriophora</name>
    <name type="common">Entomopathogenic nematode worm</name>
    <dbReference type="NCBI Taxonomy" id="37862"/>
    <lineage>
        <taxon>Eukaryota</taxon>
        <taxon>Metazoa</taxon>
        <taxon>Ecdysozoa</taxon>
        <taxon>Nematoda</taxon>
        <taxon>Chromadorea</taxon>
        <taxon>Rhabditida</taxon>
        <taxon>Rhabditina</taxon>
        <taxon>Rhabditomorpha</taxon>
        <taxon>Strongyloidea</taxon>
        <taxon>Heterorhabditidae</taxon>
        <taxon>Heterorhabditis</taxon>
    </lineage>
</organism>
<reference evidence="2" key="1">
    <citation type="submission" date="2016-11" db="UniProtKB">
        <authorList>
            <consortium name="WormBaseParasite"/>
        </authorList>
    </citation>
    <scope>IDENTIFICATION</scope>
</reference>
<dbReference type="AlphaFoldDB" id="A0A1I7WJB3"/>
<sequence length="180" mass="21570">MQLCDLTSISEFLFILKQYYNIYHYTRWAKRDQFEKYYNSFRFQQKLLLKSGFSIILISLAYMTSEKYCYQFCGDTYFVFFTHVRRVHLGFPVTRSDLCYVEMENYLVVYCFILLSYCKWTYFPVDCLLPVIRSHVGFCPTAHFSETAEYWKIHIGENTKLGAFSKLILTKTYASEVKIK</sequence>
<protein>
    <submittedName>
        <fullName evidence="2">C2H2-type domain-containing protein</fullName>
    </submittedName>
</protein>
<accession>A0A1I7WJB3</accession>
<name>A0A1I7WJB3_HETBA</name>